<dbReference type="OrthoDB" id="3798496at2759"/>
<dbReference type="EMBL" id="ML976617">
    <property type="protein sequence ID" value="KAF1843709.1"/>
    <property type="molecule type" value="Genomic_DNA"/>
</dbReference>
<organism evidence="2 3">
    <name type="scientific">Cucurbitaria berberidis CBS 394.84</name>
    <dbReference type="NCBI Taxonomy" id="1168544"/>
    <lineage>
        <taxon>Eukaryota</taxon>
        <taxon>Fungi</taxon>
        <taxon>Dikarya</taxon>
        <taxon>Ascomycota</taxon>
        <taxon>Pezizomycotina</taxon>
        <taxon>Dothideomycetes</taxon>
        <taxon>Pleosporomycetidae</taxon>
        <taxon>Pleosporales</taxon>
        <taxon>Pleosporineae</taxon>
        <taxon>Cucurbitariaceae</taxon>
        <taxon>Cucurbitaria</taxon>
    </lineage>
</organism>
<gene>
    <name evidence="2" type="ORF">K460DRAFT_290525</name>
</gene>
<evidence type="ECO:0000313" key="3">
    <source>
        <dbReference type="Proteomes" id="UP000800039"/>
    </source>
</evidence>
<reference evidence="2" key="1">
    <citation type="submission" date="2020-01" db="EMBL/GenBank/DDBJ databases">
        <authorList>
            <consortium name="DOE Joint Genome Institute"/>
            <person name="Haridas S."/>
            <person name="Albert R."/>
            <person name="Binder M."/>
            <person name="Bloem J."/>
            <person name="Labutti K."/>
            <person name="Salamov A."/>
            <person name="Andreopoulos B."/>
            <person name="Baker S.E."/>
            <person name="Barry K."/>
            <person name="Bills G."/>
            <person name="Bluhm B.H."/>
            <person name="Cannon C."/>
            <person name="Castanera R."/>
            <person name="Culley D.E."/>
            <person name="Daum C."/>
            <person name="Ezra D."/>
            <person name="Gonzalez J.B."/>
            <person name="Henrissat B."/>
            <person name="Kuo A."/>
            <person name="Liang C."/>
            <person name="Lipzen A."/>
            <person name="Lutzoni F."/>
            <person name="Magnuson J."/>
            <person name="Mondo S."/>
            <person name="Nolan M."/>
            <person name="Ohm R."/>
            <person name="Pangilinan J."/>
            <person name="Park H.-J."/>
            <person name="Ramirez L."/>
            <person name="Alfaro M."/>
            <person name="Sun H."/>
            <person name="Tritt A."/>
            <person name="Yoshinaga Y."/>
            <person name="Zwiers L.-H."/>
            <person name="Turgeon B.G."/>
            <person name="Goodwin S.B."/>
            <person name="Spatafora J.W."/>
            <person name="Crous P.W."/>
            <person name="Grigoriev I.V."/>
        </authorList>
    </citation>
    <scope>NUCLEOTIDE SEQUENCE</scope>
    <source>
        <strain evidence="2">CBS 394.84</strain>
    </source>
</reference>
<comment type="caution">
    <text evidence="2">The sequence shown here is derived from an EMBL/GenBank/DDBJ whole genome shotgun (WGS) entry which is preliminary data.</text>
</comment>
<keyword evidence="3" id="KW-1185">Reference proteome</keyword>
<accession>A0A9P4L6W6</accession>
<dbReference type="Proteomes" id="UP000800039">
    <property type="component" value="Unassembled WGS sequence"/>
</dbReference>
<dbReference type="GeneID" id="63846457"/>
<evidence type="ECO:0000313" key="2">
    <source>
        <dbReference type="EMBL" id="KAF1843709.1"/>
    </source>
</evidence>
<proteinExistence type="predicted"/>
<feature type="compositionally biased region" description="Basic and acidic residues" evidence="1">
    <location>
        <begin position="212"/>
        <end position="222"/>
    </location>
</feature>
<dbReference type="AlphaFoldDB" id="A0A9P4L6W6"/>
<feature type="compositionally biased region" description="Low complexity" evidence="1">
    <location>
        <begin position="174"/>
        <end position="186"/>
    </location>
</feature>
<sequence length="244" mass="26823">MTNKQLSEDWDLVSSEDVVGYYDDRIILILGADEATYQLLLADIPTSSQLLARVGQLIPCHRYIRLPALDAHMLAAYLHPHSVDALANEFSWNEVIKLVISAEVLEDPAVQTTAIAALKEKARTAKDSLDSMYTHVDYQLAKSHRKTTNGSSKLIQTLDDIAKAVYAKAPKLKSPSTASYTSAPPSKYQPDRQGPGNYTNSVLRGNGLIRQKQNEAEGKEYPVRQPTTPPSVEALRSGTVGNFV</sequence>
<dbReference type="RefSeq" id="XP_040786272.1">
    <property type="nucleotide sequence ID" value="XM_040929205.1"/>
</dbReference>
<feature type="region of interest" description="Disordered" evidence="1">
    <location>
        <begin position="174"/>
        <end position="244"/>
    </location>
</feature>
<evidence type="ECO:0000256" key="1">
    <source>
        <dbReference type="SAM" id="MobiDB-lite"/>
    </source>
</evidence>
<name>A0A9P4L6W6_9PLEO</name>
<protein>
    <submittedName>
        <fullName evidence="2">Uncharacterized protein</fullName>
    </submittedName>
</protein>